<dbReference type="CDD" id="cd01948">
    <property type="entry name" value="EAL"/>
    <property type="match status" value="1"/>
</dbReference>
<name>A0A0M7A1T5_9HYPH</name>
<keyword evidence="1" id="KW-1133">Transmembrane helix</keyword>
<dbReference type="AlphaFoldDB" id="A0A0M7A1T5"/>
<dbReference type="Gene3D" id="3.30.70.270">
    <property type="match status" value="1"/>
</dbReference>
<accession>A0A0M7A1T5</accession>
<dbReference type="SUPFAM" id="SSF55073">
    <property type="entry name" value="Nucleotide cyclase"/>
    <property type="match status" value="1"/>
</dbReference>
<gene>
    <name evidence="4" type="primary">cph2_3</name>
    <name evidence="4" type="ORF">LA5096_01549</name>
</gene>
<dbReference type="InterPro" id="IPR000160">
    <property type="entry name" value="GGDEF_dom"/>
</dbReference>
<keyword evidence="1" id="KW-0812">Transmembrane</keyword>
<dbReference type="SUPFAM" id="SSF141868">
    <property type="entry name" value="EAL domain-like"/>
    <property type="match status" value="1"/>
</dbReference>
<dbReference type="PANTHER" id="PTHR44757:SF2">
    <property type="entry name" value="BIOFILM ARCHITECTURE MAINTENANCE PROTEIN MBAA"/>
    <property type="match status" value="1"/>
</dbReference>
<evidence type="ECO:0000259" key="3">
    <source>
        <dbReference type="PROSITE" id="PS50887"/>
    </source>
</evidence>
<feature type="transmembrane region" description="Helical" evidence="1">
    <location>
        <begin position="189"/>
        <end position="208"/>
    </location>
</feature>
<dbReference type="NCBIfam" id="TIGR00254">
    <property type="entry name" value="GGDEF"/>
    <property type="match status" value="1"/>
</dbReference>
<dbReference type="PANTHER" id="PTHR44757">
    <property type="entry name" value="DIGUANYLATE CYCLASE DGCP"/>
    <property type="match status" value="1"/>
</dbReference>
<dbReference type="Proteomes" id="UP000049983">
    <property type="component" value="Unassembled WGS sequence"/>
</dbReference>
<dbReference type="PROSITE" id="PS50883">
    <property type="entry name" value="EAL"/>
    <property type="match status" value="1"/>
</dbReference>
<protein>
    <submittedName>
        <fullName evidence="4">Bacteriophytochrome cph2</fullName>
    </submittedName>
</protein>
<keyword evidence="5" id="KW-1185">Reference proteome</keyword>
<reference evidence="5" key="1">
    <citation type="submission" date="2015-07" db="EMBL/GenBank/DDBJ databases">
        <authorList>
            <person name="Rodrigo-Torres Lidia"/>
            <person name="Arahal R.David."/>
        </authorList>
    </citation>
    <scope>NUCLEOTIDE SEQUENCE [LARGE SCALE GENOMIC DNA]</scope>
    <source>
        <strain evidence="5">CECT 5096</strain>
    </source>
</reference>
<dbReference type="SMART" id="SM00267">
    <property type="entry name" value="GGDEF"/>
    <property type="match status" value="1"/>
</dbReference>
<dbReference type="RefSeq" id="WP_055119180.1">
    <property type="nucleotide sequence ID" value="NZ_CXWA01000007.1"/>
</dbReference>
<dbReference type="STRING" id="311410.LA5095_04570"/>
<dbReference type="PROSITE" id="PS50887">
    <property type="entry name" value="GGDEF"/>
    <property type="match status" value="1"/>
</dbReference>
<evidence type="ECO:0000256" key="1">
    <source>
        <dbReference type="SAM" id="Phobius"/>
    </source>
</evidence>
<dbReference type="InterPro" id="IPR035919">
    <property type="entry name" value="EAL_sf"/>
</dbReference>
<evidence type="ECO:0000259" key="2">
    <source>
        <dbReference type="PROSITE" id="PS50883"/>
    </source>
</evidence>
<dbReference type="GeneID" id="97668969"/>
<dbReference type="InterPro" id="IPR001633">
    <property type="entry name" value="EAL_dom"/>
</dbReference>
<dbReference type="Gene3D" id="3.20.20.450">
    <property type="entry name" value="EAL domain"/>
    <property type="match status" value="1"/>
</dbReference>
<evidence type="ECO:0000313" key="5">
    <source>
        <dbReference type="Proteomes" id="UP000049983"/>
    </source>
</evidence>
<dbReference type="EMBL" id="CXWC01000003">
    <property type="protein sequence ID" value="CTQ67734.1"/>
    <property type="molecule type" value="Genomic_DNA"/>
</dbReference>
<proteinExistence type="predicted"/>
<dbReference type="Pfam" id="PF00990">
    <property type="entry name" value="GGDEF"/>
    <property type="match status" value="1"/>
</dbReference>
<dbReference type="InterPro" id="IPR029787">
    <property type="entry name" value="Nucleotide_cyclase"/>
</dbReference>
<feature type="transmembrane region" description="Helical" evidence="1">
    <location>
        <begin position="12"/>
        <end position="32"/>
    </location>
</feature>
<evidence type="ECO:0000313" key="4">
    <source>
        <dbReference type="EMBL" id="CTQ67734.1"/>
    </source>
</evidence>
<feature type="domain" description="GGDEF" evidence="3">
    <location>
        <begin position="269"/>
        <end position="404"/>
    </location>
</feature>
<feature type="domain" description="EAL" evidence="2">
    <location>
        <begin position="413"/>
        <end position="666"/>
    </location>
</feature>
<dbReference type="Pfam" id="PF00563">
    <property type="entry name" value="EAL"/>
    <property type="match status" value="1"/>
</dbReference>
<keyword evidence="1" id="KW-0472">Membrane</keyword>
<dbReference type="InterPro" id="IPR052155">
    <property type="entry name" value="Biofilm_reg_signaling"/>
</dbReference>
<sequence length="675" mass="74230">MRQLRQQSLGSAALVFAGALILALSFFAVSLWEFSRTEADDRARIVQLSEAFVKQYANSHSEGMPLPAAFRRMGLENFLQSRLGDTTHAPMKIRVPGLPGRELGFSETSPHVAEQISQIARHNDAAIHEELRFENSKVIGRSIFPTFASSEVCVSCHNRELGEDVYQAGDVMGAFVVESDLTGYVARSLAYSGVAFGLLILGYQLLAIRENRRTRSIVELEGQVKLERQRREAEAHSNFVLSHDSLTGLARRSVFMDRLQALCSEHLETGFFLALVDLDDFKSINDTMGHDAGDALLVAVGTRLRQIAVESGGLAARFGGDEFALIVPQSDQFPSMQSLGSRIVEFLRCEVNHNGFSIHPSCSVGLSACGMGYLEDTTGLLKYADAALYAAKDGGKNQYCQFNDHILRDLNRRTLITKALAQAIQHDELQVAFQPKICLASGRPVELEALARWDLDSKCVSPSEFVRVAEETGSILDLDLATLTKGARFAATASSQICAPVRISSNVSALGFRSPHIAEKIVQCLKQAGLPPNHLTIEVTESVLVENVASANESLSRLRASGVRVALDDFGVGYSSLRYLQQLVFDEIKIDRSFLQDITTDNEKHFLFLKIVEMAKGLNKEVVVEGIETRAQLDLAQLTGARLGQGYFFSEPMGQEECLDYLQRSIGQQTRSQLG</sequence>
<organism evidence="4 5">
    <name type="scientific">Roseibium album</name>
    <dbReference type="NCBI Taxonomy" id="311410"/>
    <lineage>
        <taxon>Bacteria</taxon>
        <taxon>Pseudomonadati</taxon>
        <taxon>Pseudomonadota</taxon>
        <taxon>Alphaproteobacteria</taxon>
        <taxon>Hyphomicrobiales</taxon>
        <taxon>Stappiaceae</taxon>
        <taxon>Roseibium</taxon>
    </lineage>
</organism>
<dbReference type="SMART" id="SM00052">
    <property type="entry name" value="EAL"/>
    <property type="match status" value="1"/>
</dbReference>
<dbReference type="CDD" id="cd01949">
    <property type="entry name" value="GGDEF"/>
    <property type="match status" value="1"/>
</dbReference>
<dbReference type="InterPro" id="IPR043128">
    <property type="entry name" value="Rev_trsase/Diguanyl_cyclase"/>
</dbReference>